<dbReference type="InterPro" id="IPR027396">
    <property type="entry name" value="DsrEFH-like"/>
</dbReference>
<reference evidence="1 2" key="1">
    <citation type="submission" date="2019-01" db="EMBL/GenBank/DDBJ databases">
        <title>Insights into ecological role of a new deltaproteobacterial order Candidatus Sinidesulfobacterales (Sva0485) by metagenomics and metatranscriptomics.</title>
        <authorList>
            <person name="Tan S."/>
            <person name="Liu J."/>
            <person name="Fang Y."/>
            <person name="Hedlund B."/>
            <person name="Lian Z.-H."/>
            <person name="Huang L.-Y."/>
            <person name="Li J.-T."/>
            <person name="Huang L.-N."/>
            <person name="Li W.-J."/>
            <person name="Jiang H.-C."/>
            <person name="Dong H.-L."/>
            <person name="Shu W.-S."/>
        </authorList>
    </citation>
    <scope>NUCLEOTIDE SEQUENCE [LARGE SCALE GENOMIC DNA]</scope>
    <source>
        <strain evidence="1">AP4</strain>
    </source>
</reference>
<accession>A0A520XGZ4</accession>
<organism evidence="1 2">
    <name type="scientific">Candidatus Acidulodesulfobacterium acidiphilum</name>
    <dbReference type="NCBI Taxonomy" id="2597224"/>
    <lineage>
        <taxon>Bacteria</taxon>
        <taxon>Deltaproteobacteria</taxon>
        <taxon>Candidatus Acidulodesulfobacterales</taxon>
        <taxon>Candidatus Acidulodesulfobacterium</taxon>
    </lineage>
</organism>
<gene>
    <name evidence="1" type="ORF">EVJ48_00690</name>
</gene>
<dbReference type="Proteomes" id="UP000322454">
    <property type="component" value="Unassembled WGS sequence"/>
</dbReference>
<dbReference type="EMBL" id="SHMQ01000001">
    <property type="protein sequence ID" value="RZV40472.1"/>
    <property type="molecule type" value="Genomic_DNA"/>
</dbReference>
<dbReference type="AlphaFoldDB" id="A0A520XGZ4"/>
<dbReference type="SUPFAM" id="SSF75169">
    <property type="entry name" value="DsrEFH-like"/>
    <property type="match status" value="1"/>
</dbReference>
<name>A0A520XGZ4_9DELT</name>
<dbReference type="Gene3D" id="3.40.1260.10">
    <property type="entry name" value="DsrEFH-like"/>
    <property type="match status" value="1"/>
</dbReference>
<sequence>MAKIAIIVLEGPSQEESVAKIRHAMIYSKEIKLSGNEITLIFDGNGTKWLDIISNETSKFDFLNKLFKEITEMGIIYKACGFCSTRKEVKESLSAKNIQFLSEFEGHPDVGKLINDGWQIIVI</sequence>
<comment type="caution">
    <text evidence="1">The sequence shown here is derived from an EMBL/GenBank/DDBJ whole genome shotgun (WGS) entry which is preliminary data.</text>
</comment>
<evidence type="ECO:0000313" key="2">
    <source>
        <dbReference type="Proteomes" id="UP000322454"/>
    </source>
</evidence>
<evidence type="ECO:0008006" key="3">
    <source>
        <dbReference type="Google" id="ProtNLM"/>
    </source>
</evidence>
<proteinExistence type="predicted"/>
<evidence type="ECO:0000313" key="1">
    <source>
        <dbReference type="EMBL" id="RZV40472.1"/>
    </source>
</evidence>
<protein>
    <recommendedName>
        <fullName evidence="3">DsrE family protein</fullName>
    </recommendedName>
</protein>